<evidence type="ECO:0000313" key="3">
    <source>
        <dbReference type="Proteomes" id="UP000494269"/>
    </source>
</evidence>
<feature type="signal peptide" evidence="1">
    <location>
        <begin position="1"/>
        <end position="19"/>
    </location>
</feature>
<feature type="chain" id="PRO_5028802841" evidence="1">
    <location>
        <begin position="20"/>
        <end position="60"/>
    </location>
</feature>
<proteinExistence type="predicted"/>
<evidence type="ECO:0000313" key="2">
    <source>
        <dbReference type="EMBL" id="CAB3742214.1"/>
    </source>
</evidence>
<protein>
    <submittedName>
        <fullName evidence="2">Uncharacterized protein</fullName>
    </submittedName>
</protein>
<dbReference type="Proteomes" id="UP000494269">
    <property type="component" value="Unassembled WGS sequence"/>
</dbReference>
<reference evidence="2 3" key="1">
    <citation type="submission" date="2020-04" db="EMBL/GenBank/DDBJ databases">
        <authorList>
            <person name="De Canck E."/>
        </authorList>
    </citation>
    <scope>NUCLEOTIDE SEQUENCE [LARGE SCALE GENOMIC DNA]</scope>
    <source>
        <strain evidence="2 3">LMG 3441</strain>
    </source>
</reference>
<dbReference type="EMBL" id="CADIJQ010000015">
    <property type="protein sequence ID" value="CAB3742214.1"/>
    <property type="molecule type" value="Genomic_DNA"/>
</dbReference>
<name>A0A6S7APE1_9BURK</name>
<accession>A0A6S7APE1</accession>
<dbReference type="AlphaFoldDB" id="A0A6S7APE1"/>
<organism evidence="2 3">
    <name type="scientific">Achromobacter kerstersii</name>
    <dbReference type="NCBI Taxonomy" id="1353890"/>
    <lineage>
        <taxon>Bacteria</taxon>
        <taxon>Pseudomonadati</taxon>
        <taxon>Pseudomonadota</taxon>
        <taxon>Betaproteobacteria</taxon>
        <taxon>Burkholderiales</taxon>
        <taxon>Alcaligenaceae</taxon>
        <taxon>Achromobacter</taxon>
    </lineage>
</organism>
<evidence type="ECO:0000256" key="1">
    <source>
        <dbReference type="SAM" id="SignalP"/>
    </source>
</evidence>
<keyword evidence="3" id="KW-1185">Reference proteome</keyword>
<keyword evidence="1" id="KW-0732">Signal</keyword>
<gene>
    <name evidence="2" type="ORF">LMG3441_05803</name>
</gene>
<sequence length="60" mass="6362">MPMLALLLLLSVFSLNALRAACSRMSPSALSTTLLPAGRFNPVTVIPESLPAPCATIERH</sequence>